<sequence length="40" mass="4681">MRGEWAVRAATDTRAYRRPVVVADRFPWLQASSINYVRKS</sequence>
<evidence type="ECO:0000313" key="1">
    <source>
        <dbReference type="EMBL" id="EKX87358.1"/>
    </source>
</evidence>
<keyword evidence="2" id="KW-1185">Reference proteome</keyword>
<proteinExistence type="predicted"/>
<accession>L1M7Z9</accession>
<evidence type="ECO:0000313" key="2">
    <source>
        <dbReference type="Proteomes" id="UP000010445"/>
    </source>
</evidence>
<dbReference type="Proteomes" id="UP000010445">
    <property type="component" value="Unassembled WGS sequence"/>
</dbReference>
<name>L1M7Z9_9CORY</name>
<dbReference type="EMBL" id="AMEM01000044">
    <property type="protein sequence ID" value="EKX87358.1"/>
    <property type="molecule type" value="Genomic_DNA"/>
</dbReference>
<organism evidence="1 2">
    <name type="scientific">Corynebacterium durum F0235</name>
    <dbReference type="NCBI Taxonomy" id="1035195"/>
    <lineage>
        <taxon>Bacteria</taxon>
        <taxon>Bacillati</taxon>
        <taxon>Actinomycetota</taxon>
        <taxon>Actinomycetes</taxon>
        <taxon>Mycobacteriales</taxon>
        <taxon>Corynebacteriaceae</taxon>
        <taxon>Corynebacterium</taxon>
    </lineage>
</organism>
<dbReference type="PATRIC" id="fig|1035195.3.peg.2403"/>
<dbReference type="AlphaFoldDB" id="L1M7Z9"/>
<reference evidence="1 2" key="1">
    <citation type="submission" date="2012-05" db="EMBL/GenBank/DDBJ databases">
        <authorList>
            <person name="Weinstock G."/>
            <person name="Sodergren E."/>
            <person name="Lobos E.A."/>
            <person name="Fulton L."/>
            <person name="Fulton R."/>
            <person name="Courtney L."/>
            <person name="Fronick C."/>
            <person name="O'Laughlin M."/>
            <person name="Godfrey J."/>
            <person name="Wilson R.M."/>
            <person name="Miner T."/>
            <person name="Farmer C."/>
            <person name="Delehaunty K."/>
            <person name="Cordes M."/>
            <person name="Minx P."/>
            <person name="Tomlinson C."/>
            <person name="Chen J."/>
            <person name="Wollam A."/>
            <person name="Pepin K.H."/>
            <person name="Bhonagiri V."/>
            <person name="Zhang X."/>
            <person name="Suruliraj S."/>
            <person name="Warren W."/>
            <person name="Mitreva M."/>
            <person name="Mardis E.R."/>
            <person name="Wilson R.K."/>
        </authorList>
    </citation>
    <scope>NUCLEOTIDE SEQUENCE [LARGE SCALE GENOMIC DNA]</scope>
    <source>
        <strain evidence="1 2">F0235</strain>
    </source>
</reference>
<protein>
    <submittedName>
        <fullName evidence="1">Uncharacterized protein</fullName>
    </submittedName>
</protein>
<gene>
    <name evidence="1" type="ORF">HMPREF9997_02684</name>
</gene>
<dbReference type="HOGENOM" id="CLU_3288120_0_0_11"/>
<comment type="caution">
    <text evidence="1">The sequence shown here is derived from an EMBL/GenBank/DDBJ whole genome shotgun (WGS) entry which is preliminary data.</text>
</comment>